<feature type="region of interest" description="Disordered" evidence="2">
    <location>
        <begin position="197"/>
        <end position="232"/>
    </location>
</feature>
<dbReference type="STRING" id="177199.A0A420Y8S4"/>
<proteinExistence type="predicted"/>
<dbReference type="EMBL" id="QVQW01000034">
    <property type="protein sequence ID" value="RKU44170.1"/>
    <property type="molecule type" value="Genomic_DNA"/>
</dbReference>
<evidence type="ECO:0000256" key="2">
    <source>
        <dbReference type="SAM" id="MobiDB-lite"/>
    </source>
</evidence>
<dbReference type="OrthoDB" id="408631at2759"/>
<dbReference type="AlphaFoldDB" id="A0A420Y8S4"/>
<dbReference type="Pfam" id="PF21730">
    <property type="entry name" value="Vma22_CCDC115"/>
    <property type="match status" value="1"/>
</dbReference>
<accession>A0A420Y8S4</accession>
<evidence type="ECO:0000313" key="3">
    <source>
        <dbReference type="EMBL" id="RKU44170.1"/>
    </source>
</evidence>
<name>A0A420Y8S4_9PEZI</name>
<dbReference type="GO" id="GO:0051082">
    <property type="term" value="F:unfolded protein binding"/>
    <property type="evidence" value="ECO:0007669"/>
    <property type="project" value="TreeGrafter"/>
</dbReference>
<evidence type="ECO:0000256" key="1">
    <source>
        <dbReference type="ARBA" id="ARBA00093634"/>
    </source>
</evidence>
<dbReference type="PANTHER" id="PTHR31996:SF2">
    <property type="entry name" value="COILED-COIL DOMAIN-CONTAINING PROTEIN 115"/>
    <property type="match status" value="1"/>
</dbReference>
<dbReference type="InterPro" id="IPR040357">
    <property type="entry name" value="Vma22/CCDC115"/>
</dbReference>
<dbReference type="PANTHER" id="PTHR31996">
    <property type="entry name" value="COILED-COIL DOMAIN-CONTAINING PROTEIN 115"/>
    <property type="match status" value="1"/>
</dbReference>
<dbReference type="GO" id="GO:1990871">
    <property type="term" value="C:Vma12-Vma22 assembly complex"/>
    <property type="evidence" value="ECO:0007669"/>
    <property type="project" value="TreeGrafter"/>
</dbReference>
<dbReference type="GO" id="GO:0070072">
    <property type="term" value="P:vacuolar proton-transporting V-type ATPase complex assembly"/>
    <property type="evidence" value="ECO:0007669"/>
    <property type="project" value="InterPro"/>
</dbReference>
<sequence length="232" mass="25680">MAASDKPVTDVGALTEHIDSLLERYLSLLDEYTKLRASLSELQSRVYQNIARANFSAERGVRYGQDLYDQRMQSLKRLVITVDDNNTPSYKIVPVTVIVQEETPVQTLEPTEKPSDGTTAEGIDASNEKEEKKKTTRSRDPLKWFGILTPMPLRQAQSQAVEAVEQIIPRLASVDAEMVDVEIQVRRARKKRAKAEAAVEKAQEAQGLEKAGTHEAAAALPSPSPPPSEVEV</sequence>
<keyword evidence="4" id="KW-1185">Reference proteome</keyword>
<feature type="compositionally biased region" description="Basic and acidic residues" evidence="2">
    <location>
        <begin position="126"/>
        <end position="138"/>
    </location>
</feature>
<feature type="region of interest" description="Disordered" evidence="2">
    <location>
        <begin position="104"/>
        <end position="138"/>
    </location>
</feature>
<reference evidence="3 4" key="1">
    <citation type="submission" date="2018-08" db="EMBL/GenBank/DDBJ databases">
        <title>Draft genome of the lignicolous fungus Coniochaeta pulveracea.</title>
        <authorList>
            <person name="Borstlap C.J."/>
            <person name="De Witt R.N."/>
            <person name="Botha A."/>
            <person name="Volschenk H."/>
        </authorList>
    </citation>
    <scope>NUCLEOTIDE SEQUENCE [LARGE SCALE GENOMIC DNA]</scope>
    <source>
        <strain evidence="3 4">CAB683</strain>
    </source>
</reference>
<feature type="compositionally biased region" description="Pro residues" evidence="2">
    <location>
        <begin position="222"/>
        <end position="232"/>
    </location>
</feature>
<dbReference type="Proteomes" id="UP000275385">
    <property type="component" value="Unassembled WGS sequence"/>
</dbReference>
<organism evidence="3 4">
    <name type="scientific">Coniochaeta pulveracea</name>
    <dbReference type="NCBI Taxonomy" id="177199"/>
    <lineage>
        <taxon>Eukaryota</taxon>
        <taxon>Fungi</taxon>
        <taxon>Dikarya</taxon>
        <taxon>Ascomycota</taxon>
        <taxon>Pezizomycotina</taxon>
        <taxon>Sordariomycetes</taxon>
        <taxon>Sordariomycetidae</taxon>
        <taxon>Coniochaetales</taxon>
        <taxon>Coniochaetaceae</taxon>
        <taxon>Coniochaeta</taxon>
    </lineage>
</organism>
<gene>
    <name evidence="3" type="ORF">DL546_006549</name>
</gene>
<protein>
    <recommendedName>
        <fullName evidence="1">Vacuolar ATPase assembly protein VMA22</fullName>
    </recommendedName>
</protein>
<comment type="caution">
    <text evidence="3">The sequence shown here is derived from an EMBL/GenBank/DDBJ whole genome shotgun (WGS) entry which is preliminary data.</text>
</comment>
<evidence type="ECO:0000313" key="4">
    <source>
        <dbReference type="Proteomes" id="UP000275385"/>
    </source>
</evidence>